<dbReference type="STRING" id="639004.SAMN04488239_13017"/>
<dbReference type="Gene3D" id="3.10.450.160">
    <property type="entry name" value="inner membrane protein cigr"/>
    <property type="match status" value="1"/>
</dbReference>
<dbReference type="EMBL" id="FMZV01000030">
    <property type="protein sequence ID" value="SDE71648.1"/>
    <property type="molecule type" value="Genomic_DNA"/>
</dbReference>
<feature type="chain" id="PRO_5011689500" description="Regulator RcnB of Ni and Co efflux" evidence="2">
    <location>
        <begin position="25"/>
        <end position="122"/>
    </location>
</feature>
<dbReference type="Proteomes" id="UP000199628">
    <property type="component" value="Unassembled WGS sequence"/>
</dbReference>
<sequence>MKQLTTLSVTFAIFLAAMVGHAVADNTKPGKGSGNSAAKGSATPPGLAKKPLGLPPGQAKKIYRSGEQLPSGYKWITDYGRWRLPTLLPGQGYVRYDNEVYRVYRDTAVVIEAIGIVSDLLR</sequence>
<reference evidence="4" key="1">
    <citation type="submission" date="2016-10" db="EMBL/GenBank/DDBJ databases">
        <authorList>
            <person name="Varghese N."/>
            <person name="Submissions S."/>
        </authorList>
    </citation>
    <scope>NUCLEOTIDE SEQUENCE [LARGE SCALE GENOMIC DNA]</scope>
    <source>
        <strain evidence="4">CGMCC 1.9108</strain>
    </source>
</reference>
<gene>
    <name evidence="3" type="ORF">SAMN04488239_13017</name>
</gene>
<accession>A0A1G7F6S7</accession>
<evidence type="ECO:0000313" key="3">
    <source>
        <dbReference type="EMBL" id="SDE71648.1"/>
    </source>
</evidence>
<feature type="signal peptide" evidence="2">
    <location>
        <begin position="1"/>
        <end position="24"/>
    </location>
</feature>
<keyword evidence="2" id="KW-0732">Signal</keyword>
<dbReference type="RefSeq" id="WP_143028651.1">
    <property type="nucleotide sequence ID" value="NZ_FMZV01000030.1"/>
</dbReference>
<evidence type="ECO:0000313" key="4">
    <source>
        <dbReference type="Proteomes" id="UP000199628"/>
    </source>
</evidence>
<protein>
    <recommendedName>
        <fullName evidence="5">Regulator RcnB of Ni and Co efflux</fullName>
    </recommendedName>
</protein>
<feature type="compositionally biased region" description="Low complexity" evidence="1">
    <location>
        <begin position="34"/>
        <end position="53"/>
    </location>
</feature>
<evidence type="ECO:0000256" key="2">
    <source>
        <dbReference type="SAM" id="SignalP"/>
    </source>
</evidence>
<evidence type="ECO:0008006" key="5">
    <source>
        <dbReference type="Google" id="ProtNLM"/>
    </source>
</evidence>
<evidence type="ECO:0000256" key="1">
    <source>
        <dbReference type="SAM" id="MobiDB-lite"/>
    </source>
</evidence>
<dbReference type="OrthoDB" id="7666115at2"/>
<name>A0A1G7F6S7_9RHOB</name>
<organism evidence="3 4">
    <name type="scientific">Ruegeria marina</name>
    <dbReference type="NCBI Taxonomy" id="639004"/>
    <lineage>
        <taxon>Bacteria</taxon>
        <taxon>Pseudomonadati</taxon>
        <taxon>Pseudomonadota</taxon>
        <taxon>Alphaproteobacteria</taxon>
        <taxon>Rhodobacterales</taxon>
        <taxon>Roseobacteraceae</taxon>
        <taxon>Ruegeria</taxon>
    </lineage>
</organism>
<proteinExistence type="predicted"/>
<feature type="region of interest" description="Disordered" evidence="1">
    <location>
        <begin position="26"/>
        <end position="53"/>
    </location>
</feature>
<keyword evidence="4" id="KW-1185">Reference proteome</keyword>
<dbReference type="AlphaFoldDB" id="A0A1G7F6S7"/>